<gene>
    <name evidence="3" type="ORF">LOTGIDRAFT_165704</name>
</gene>
<organism evidence="3 4">
    <name type="scientific">Lottia gigantea</name>
    <name type="common">Giant owl limpet</name>
    <dbReference type="NCBI Taxonomy" id="225164"/>
    <lineage>
        <taxon>Eukaryota</taxon>
        <taxon>Metazoa</taxon>
        <taxon>Spiralia</taxon>
        <taxon>Lophotrochozoa</taxon>
        <taxon>Mollusca</taxon>
        <taxon>Gastropoda</taxon>
        <taxon>Patellogastropoda</taxon>
        <taxon>Lottioidea</taxon>
        <taxon>Lottiidae</taxon>
        <taxon>Lottia</taxon>
    </lineage>
</organism>
<dbReference type="Proteomes" id="UP000030746">
    <property type="component" value="Unassembled WGS sequence"/>
</dbReference>
<dbReference type="InterPro" id="IPR014756">
    <property type="entry name" value="Ig_E-set"/>
</dbReference>
<dbReference type="OMA" id="VGINRPW"/>
<comment type="similarity">
    <text evidence="1">Belongs to the arrestin family.</text>
</comment>
<dbReference type="InterPro" id="IPR014752">
    <property type="entry name" value="Arrestin-like_C"/>
</dbReference>
<dbReference type="GO" id="GO:0005737">
    <property type="term" value="C:cytoplasm"/>
    <property type="evidence" value="ECO:0007669"/>
    <property type="project" value="TreeGrafter"/>
</dbReference>
<accession>V4A4S5</accession>
<dbReference type="STRING" id="225164.V4A4S5"/>
<dbReference type="AlphaFoldDB" id="V4A4S5"/>
<dbReference type="RefSeq" id="XP_009060985.1">
    <property type="nucleotide sequence ID" value="XM_009062737.1"/>
</dbReference>
<sequence length="311" mass="34653">MGNDSAMLPAGINTYPFQFQLPGNLPSSFEGQYGYVRYWLKSTIDQPWKFDHTTKTAFTVICLLDLNREPTASEPRQGHDEKTLCCWCCKSGPISAVFRIDRGGYVPGEAITLNVEINNSSNRKVNGSSVNFKMVTKYHARCKTKTQSRSLAKIKHGEFKQGENDIWSGERLIIPPVPPSFLTGCRIIDIHYYLELKVDPSGPAFDLCIPFEIIIGTIPLQHIVQQFPPIPPPQTYPPVPAYGGATPSDPVNPAPIGPPPSYADCVFGKVNIKEQNDDDYTKGNMDFAPQYTYYNWGHTPSAPPPPEEEVE</sequence>
<dbReference type="SUPFAM" id="SSF81296">
    <property type="entry name" value="E set domains"/>
    <property type="match status" value="2"/>
</dbReference>
<dbReference type="PANTHER" id="PTHR11188">
    <property type="entry name" value="ARRESTIN DOMAIN CONTAINING PROTEIN"/>
    <property type="match status" value="1"/>
</dbReference>
<protein>
    <recommendedName>
        <fullName evidence="2">Arrestin C-terminal-like domain-containing protein</fullName>
    </recommendedName>
</protein>
<evidence type="ECO:0000256" key="1">
    <source>
        <dbReference type="ARBA" id="ARBA00005298"/>
    </source>
</evidence>
<dbReference type="Gene3D" id="2.60.40.640">
    <property type="match status" value="2"/>
</dbReference>
<dbReference type="OrthoDB" id="2333384at2759"/>
<dbReference type="Pfam" id="PF02752">
    <property type="entry name" value="Arrestin_C"/>
    <property type="match status" value="1"/>
</dbReference>
<proteinExistence type="inferred from homology"/>
<evidence type="ECO:0000313" key="4">
    <source>
        <dbReference type="Proteomes" id="UP000030746"/>
    </source>
</evidence>
<dbReference type="PANTHER" id="PTHR11188:SF176">
    <property type="entry name" value="ARRESTIN DOMAIN-CONTAINING PROTEIN 1"/>
    <property type="match status" value="1"/>
</dbReference>
<dbReference type="InterPro" id="IPR050357">
    <property type="entry name" value="Arrestin_domain-protein"/>
</dbReference>
<feature type="domain" description="Arrestin C-terminal-like" evidence="2">
    <location>
        <begin position="90"/>
        <end position="220"/>
    </location>
</feature>
<name>V4A4S5_LOTGI</name>
<keyword evidence="4" id="KW-1185">Reference proteome</keyword>
<dbReference type="HOGENOM" id="CLU_039221_1_0_1"/>
<dbReference type="EMBL" id="KB202719">
    <property type="protein sequence ID" value="ESO88266.1"/>
    <property type="molecule type" value="Genomic_DNA"/>
</dbReference>
<evidence type="ECO:0000259" key="2">
    <source>
        <dbReference type="SMART" id="SM01017"/>
    </source>
</evidence>
<evidence type="ECO:0000313" key="3">
    <source>
        <dbReference type="EMBL" id="ESO88266.1"/>
    </source>
</evidence>
<dbReference type="KEGG" id="lgi:LOTGIDRAFT_165704"/>
<dbReference type="GO" id="GO:0015031">
    <property type="term" value="P:protein transport"/>
    <property type="evidence" value="ECO:0007669"/>
    <property type="project" value="TreeGrafter"/>
</dbReference>
<dbReference type="InterPro" id="IPR011022">
    <property type="entry name" value="Arrestin_C-like"/>
</dbReference>
<dbReference type="CTD" id="20240162"/>
<dbReference type="GeneID" id="20240162"/>
<dbReference type="SMART" id="SM01017">
    <property type="entry name" value="Arrestin_C"/>
    <property type="match status" value="1"/>
</dbReference>
<reference evidence="3 4" key="1">
    <citation type="journal article" date="2013" name="Nature">
        <title>Insights into bilaterian evolution from three spiralian genomes.</title>
        <authorList>
            <person name="Simakov O."/>
            <person name="Marletaz F."/>
            <person name="Cho S.J."/>
            <person name="Edsinger-Gonzales E."/>
            <person name="Havlak P."/>
            <person name="Hellsten U."/>
            <person name="Kuo D.H."/>
            <person name="Larsson T."/>
            <person name="Lv J."/>
            <person name="Arendt D."/>
            <person name="Savage R."/>
            <person name="Osoegawa K."/>
            <person name="de Jong P."/>
            <person name="Grimwood J."/>
            <person name="Chapman J.A."/>
            <person name="Shapiro H."/>
            <person name="Aerts A."/>
            <person name="Otillar R.P."/>
            <person name="Terry A.Y."/>
            <person name="Boore J.L."/>
            <person name="Grigoriev I.V."/>
            <person name="Lindberg D.R."/>
            <person name="Seaver E.C."/>
            <person name="Weisblat D.A."/>
            <person name="Putnam N.H."/>
            <person name="Rokhsar D.S."/>
        </authorList>
    </citation>
    <scope>NUCLEOTIDE SEQUENCE [LARGE SCALE GENOMIC DNA]</scope>
</reference>
<dbReference type="InterPro" id="IPR011021">
    <property type="entry name" value="Arrestin-like_N"/>
</dbReference>
<dbReference type="Pfam" id="PF00339">
    <property type="entry name" value="Arrestin_N"/>
    <property type="match status" value="1"/>
</dbReference>